<gene>
    <name evidence="1" type="ORF">PYCCODRAFT_81588</name>
</gene>
<keyword evidence="2" id="KW-1185">Reference proteome</keyword>
<sequence length="169" mass="18848">MRIVYTTPYIPALQCSTSSPAPNVLTRLRSRSRLTLPACSPHLTFSFAFPVCCNCVPSDRSPRYLPSLSFRRLPASLTVRCIKPRADLVPPLAATGRRCRRPPAFSPPFMRLTMSYPVASLLTTEPFTFTSPDALAPERDPRCFFFTAMGLRRRTRRAAPGSSPIEVDL</sequence>
<evidence type="ECO:0000313" key="2">
    <source>
        <dbReference type="Proteomes" id="UP000193067"/>
    </source>
</evidence>
<organism evidence="1 2">
    <name type="scientific">Trametes coccinea (strain BRFM310)</name>
    <name type="common">Pycnoporus coccineus</name>
    <dbReference type="NCBI Taxonomy" id="1353009"/>
    <lineage>
        <taxon>Eukaryota</taxon>
        <taxon>Fungi</taxon>
        <taxon>Dikarya</taxon>
        <taxon>Basidiomycota</taxon>
        <taxon>Agaricomycotina</taxon>
        <taxon>Agaricomycetes</taxon>
        <taxon>Polyporales</taxon>
        <taxon>Polyporaceae</taxon>
        <taxon>Trametes</taxon>
    </lineage>
</organism>
<dbReference type="AlphaFoldDB" id="A0A1Y2IUR6"/>
<proteinExistence type="predicted"/>
<dbReference type="EMBL" id="KZ084095">
    <property type="protein sequence ID" value="OSD04909.1"/>
    <property type="molecule type" value="Genomic_DNA"/>
</dbReference>
<dbReference type="Proteomes" id="UP000193067">
    <property type="component" value="Unassembled WGS sequence"/>
</dbReference>
<evidence type="ECO:0000313" key="1">
    <source>
        <dbReference type="EMBL" id="OSD04909.1"/>
    </source>
</evidence>
<reference evidence="1 2" key="1">
    <citation type="journal article" date="2015" name="Biotechnol. Biofuels">
        <title>Enhanced degradation of softwood versus hardwood by the white-rot fungus Pycnoporus coccineus.</title>
        <authorList>
            <person name="Couturier M."/>
            <person name="Navarro D."/>
            <person name="Chevret D."/>
            <person name="Henrissat B."/>
            <person name="Piumi F."/>
            <person name="Ruiz-Duenas F.J."/>
            <person name="Martinez A.T."/>
            <person name="Grigoriev I.V."/>
            <person name="Riley R."/>
            <person name="Lipzen A."/>
            <person name="Berrin J.G."/>
            <person name="Master E.R."/>
            <person name="Rosso M.N."/>
        </authorList>
    </citation>
    <scope>NUCLEOTIDE SEQUENCE [LARGE SCALE GENOMIC DNA]</scope>
    <source>
        <strain evidence="1 2">BRFM310</strain>
    </source>
</reference>
<name>A0A1Y2IUR6_TRAC3</name>
<accession>A0A1Y2IUR6</accession>
<protein>
    <submittedName>
        <fullName evidence="1">Uncharacterized protein</fullName>
    </submittedName>
</protein>